<comment type="caution">
    <text evidence="2">The sequence shown here is derived from an EMBL/GenBank/DDBJ whole genome shotgun (WGS) entry which is preliminary data.</text>
</comment>
<evidence type="ECO:0000313" key="2">
    <source>
        <dbReference type="EMBL" id="EST55068.1"/>
    </source>
</evidence>
<evidence type="ECO:0008006" key="4">
    <source>
        <dbReference type="Google" id="ProtNLM"/>
    </source>
</evidence>
<name>V6MI30_9BACL</name>
<dbReference type="Gene3D" id="3.90.70.10">
    <property type="entry name" value="Cysteine proteinases"/>
    <property type="match status" value="1"/>
</dbReference>
<dbReference type="STRING" id="1408254.T458_09760"/>
<proteinExistence type="predicted"/>
<evidence type="ECO:0000256" key="1">
    <source>
        <dbReference type="SAM" id="SignalP"/>
    </source>
</evidence>
<feature type="signal peptide" evidence="1">
    <location>
        <begin position="1"/>
        <end position="25"/>
    </location>
</feature>
<dbReference type="OrthoDB" id="123420at2"/>
<organism evidence="2 3">
    <name type="scientific">Brevibacillus panacihumi W25</name>
    <dbReference type="NCBI Taxonomy" id="1408254"/>
    <lineage>
        <taxon>Bacteria</taxon>
        <taxon>Bacillati</taxon>
        <taxon>Bacillota</taxon>
        <taxon>Bacilli</taxon>
        <taxon>Bacillales</taxon>
        <taxon>Paenibacillaceae</taxon>
        <taxon>Brevibacillus</taxon>
    </lineage>
</organism>
<protein>
    <recommendedName>
        <fullName evidence="4">Peptidase C39-like domain-containing protein</fullName>
    </recommendedName>
</protein>
<accession>V6MI30</accession>
<keyword evidence="1" id="KW-0732">Signal</keyword>
<dbReference type="Pfam" id="PF12385">
    <property type="entry name" value="Peptidase_C70"/>
    <property type="match status" value="1"/>
</dbReference>
<gene>
    <name evidence="2" type="ORF">T458_09760</name>
</gene>
<reference evidence="2 3" key="1">
    <citation type="journal article" date="2014" name="Genome Announc.">
        <title>Draft Genome Sequence of Brevibacillus panacihumi Strain W25, a Halotolerant Hydrocarbon-Degrading Bacterium.</title>
        <authorList>
            <person name="Wang X."/>
            <person name="Jin D."/>
            <person name="Zhou L."/>
            <person name="Wu L."/>
            <person name="An W."/>
            <person name="Chen Y."/>
            <person name="Zhao L."/>
        </authorList>
    </citation>
    <scope>NUCLEOTIDE SEQUENCE [LARGE SCALE GENOMIC DNA]</scope>
    <source>
        <strain evidence="2 3">W25</strain>
    </source>
</reference>
<evidence type="ECO:0000313" key="3">
    <source>
        <dbReference type="Proteomes" id="UP000017973"/>
    </source>
</evidence>
<keyword evidence="3" id="KW-1185">Reference proteome</keyword>
<dbReference type="eggNOG" id="COG3271">
    <property type="taxonomic scope" value="Bacteria"/>
</dbReference>
<dbReference type="EMBL" id="AYJU01000015">
    <property type="protein sequence ID" value="EST55068.1"/>
    <property type="molecule type" value="Genomic_DNA"/>
</dbReference>
<sequence length="181" mass="19878">MRIKSIPITIMSLAALFSYSPQVLAAPDFYSIGVAGEAQQRSNWCWAASDVSILDYFGETVTQREVVIAVKGSVVNQGGTDAEAQDGLDNWGVTSTRTASSLSFSSIKNEIYVHERPIYSGWSWNSGGGHAVVIDGYDEGSKNYVEYMDPLDGSHYTETYTWFKGGSSSDHVWDGTLYKMN</sequence>
<feature type="chain" id="PRO_5004751532" description="Peptidase C39-like domain-containing protein" evidence="1">
    <location>
        <begin position="26"/>
        <end position="181"/>
    </location>
</feature>
<dbReference type="RefSeq" id="WP_023555920.1">
    <property type="nucleotide sequence ID" value="NZ_KI629782.1"/>
</dbReference>
<dbReference type="Proteomes" id="UP000017973">
    <property type="component" value="Unassembled WGS sequence"/>
</dbReference>
<dbReference type="HOGENOM" id="CLU_085378_1_1_9"/>
<dbReference type="AlphaFoldDB" id="V6MI30"/>
<dbReference type="InterPro" id="IPR022118">
    <property type="entry name" value="Peptidase_C70_AvrRpt2"/>
</dbReference>